<gene>
    <name evidence="1" type="ORF">BACCIP111883_04611</name>
</gene>
<keyword evidence="2" id="KW-1185">Reference proteome</keyword>
<reference evidence="1 2" key="1">
    <citation type="submission" date="2021-10" db="EMBL/GenBank/DDBJ databases">
        <authorList>
            <person name="Criscuolo A."/>
        </authorList>
    </citation>
    <scope>NUCLEOTIDE SEQUENCE [LARGE SCALE GENOMIC DNA]</scope>
    <source>
        <strain evidence="2">CIP 111883</strain>
    </source>
</reference>
<sequence>MRIASMKANIPEELETAIYEYVYTRLLVEVINNKLNNEDENSNTYKVLEGNYKKVHHKMVDQKKYLKEHKVKADPMEKLDDMFNVVRYFVKMDRGSRSKLSCIFCIINETIFR</sequence>
<proteinExistence type="predicted"/>
<accession>A0ABN8AI69</accession>
<dbReference type="EMBL" id="CAKJTJ010000081">
    <property type="protein sequence ID" value="CAG9623777.1"/>
    <property type="molecule type" value="Genomic_DNA"/>
</dbReference>
<name>A0ABN8AI69_9BACI</name>
<dbReference type="Proteomes" id="UP000789833">
    <property type="component" value="Unassembled WGS sequence"/>
</dbReference>
<organism evidence="1 2">
    <name type="scientific">Sutcliffiella rhizosphaerae</name>
    <dbReference type="NCBI Taxonomy" id="2880967"/>
    <lineage>
        <taxon>Bacteria</taxon>
        <taxon>Bacillati</taxon>
        <taxon>Bacillota</taxon>
        <taxon>Bacilli</taxon>
        <taxon>Bacillales</taxon>
        <taxon>Bacillaceae</taxon>
        <taxon>Sutcliffiella</taxon>
    </lineage>
</organism>
<protein>
    <submittedName>
        <fullName evidence="1">Uncharacterized protein</fullName>
    </submittedName>
</protein>
<evidence type="ECO:0000313" key="2">
    <source>
        <dbReference type="Proteomes" id="UP000789833"/>
    </source>
</evidence>
<comment type="caution">
    <text evidence="1">The sequence shown here is derived from an EMBL/GenBank/DDBJ whole genome shotgun (WGS) entry which is preliminary data.</text>
</comment>
<evidence type="ECO:0000313" key="1">
    <source>
        <dbReference type="EMBL" id="CAG9623777.1"/>
    </source>
</evidence>